<name>X0ZGY5_9ZZZZ</name>
<gene>
    <name evidence="1" type="ORF">S01H1_82112</name>
</gene>
<comment type="caution">
    <text evidence="1">The sequence shown here is derived from an EMBL/GenBank/DDBJ whole genome shotgun (WGS) entry which is preliminary data.</text>
</comment>
<protein>
    <submittedName>
        <fullName evidence="1">Uncharacterized protein</fullName>
    </submittedName>
</protein>
<dbReference type="AlphaFoldDB" id="X0ZGY5"/>
<dbReference type="EMBL" id="BARS01055640">
    <property type="protein sequence ID" value="GAG47616.1"/>
    <property type="molecule type" value="Genomic_DNA"/>
</dbReference>
<feature type="non-terminal residue" evidence="1">
    <location>
        <position position="1"/>
    </location>
</feature>
<sequence length="199" mass="22735">YLCGEEIEGLASKDHVFPKQFIKRKQPKVKGFAYAGVLPTHEECNNKFGAERMCQKSLQLIDALYNPEFLILQHKNNPEIEIMAFDSDCLLGFTKSDREFFKIIDARNTSIKELSDTEFYKDKTKTDPRKQALNIALSVLAKSAAAVLVRRYDISPNTSWRILCIPYHGASPELNFDDLLGNTKPFEVGVKLWVDEPFK</sequence>
<reference evidence="1" key="1">
    <citation type="journal article" date="2014" name="Front. Microbiol.">
        <title>High frequency of phylogenetically diverse reductive dehalogenase-homologous genes in deep subseafloor sedimentary metagenomes.</title>
        <authorList>
            <person name="Kawai M."/>
            <person name="Futagami T."/>
            <person name="Toyoda A."/>
            <person name="Takaki Y."/>
            <person name="Nishi S."/>
            <person name="Hori S."/>
            <person name="Arai W."/>
            <person name="Tsubouchi T."/>
            <person name="Morono Y."/>
            <person name="Uchiyama I."/>
            <person name="Ito T."/>
            <person name="Fujiyama A."/>
            <person name="Inagaki F."/>
            <person name="Takami H."/>
        </authorList>
    </citation>
    <scope>NUCLEOTIDE SEQUENCE</scope>
    <source>
        <strain evidence="1">Expedition CK06-06</strain>
    </source>
</reference>
<accession>X0ZGY5</accession>
<feature type="non-terminal residue" evidence="1">
    <location>
        <position position="199"/>
    </location>
</feature>
<proteinExistence type="predicted"/>
<organism evidence="1">
    <name type="scientific">marine sediment metagenome</name>
    <dbReference type="NCBI Taxonomy" id="412755"/>
    <lineage>
        <taxon>unclassified sequences</taxon>
        <taxon>metagenomes</taxon>
        <taxon>ecological metagenomes</taxon>
    </lineage>
</organism>
<evidence type="ECO:0000313" key="1">
    <source>
        <dbReference type="EMBL" id="GAG47616.1"/>
    </source>
</evidence>